<dbReference type="EMBL" id="PFAS01000047">
    <property type="protein sequence ID" value="PIT93714.1"/>
    <property type="molecule type" value="Genomic_DNA"/>
</dbReference>
<organism evidence="2 3">
    <name type="scientific">Candidatus Falkowbacteria bacterium CG10_big_fil_rev_8_21_14_0_10_43_11</name>
    <dbReference type="NCBI Taxonomy" id="1974568"/>
    <lineage>
        <taxon>Bacteria</taxon>
        <taxon>Candidatus Falkowiibacteriota</taxon>
    </lineage>
</organism>
<protein>
    <submittedName>
        <fullName evidence="2">Uncharacterized protein</fullName>
    </submittedName>
</protein>
<sequence>MIERKEVKFETLILKKQFISLRRIMMITPIILAIFLLVAAGLIFYALRAGNMNGKEKEKAGKVTVGQKKKVYFVIPEYKGLLKDYTDALDNFVIRDVLPAIKTTADQKSARLQAHRFGVVAEIKRTPPHNADICVSFRIEKDTENNKVFLKIDFNEWKWGVASELDGTQELAVELPAVNREAIKKAVKIETLIGQFTTAVMGPPYSRFS</sequence>
<dbReference type="Proteomes" id="UP000229335">
    <property type="component" value="Unassembled WGS sequence"/>
</dbReference>
<evidence type="ECO:0000313" key="2">
    <source>
        <dbReference type="EMBL" id="PIT93714.1"/>
    </source>
</evidence>
<proteinExistence type="predicted"/>
<accession>A0A2M6WLV9</accession>
<evidence type="ECO:0000256" key="1">
    <source>
        <dbReference type="SAM" id="Phobius"/>
    </source>
</evidence>
<evidence type="ECO:0000313" key="3">
    <source>
        <dbReference type="Proteomes" id="UP000229335"/>
    </source>
</evidence>
<comment type="caution">
    <text evidence="2">The sequence shown here is derived from an EMBL/GenBank/DDBJ whole genome shotgun (WGS) entry which is preliminary data.</text>
</comment>
<keyword evidence="1" id="KW-1133">Transmembrane helix</keyword>
<keyword evidence="1" id="KW-0472">Membrane</keyword>
<reference evidence="3" key="1">
    <citation type="submission" date="2017-09" db="EMBL/GenBank/DDBJ databases">
        <title>Depth-based differentiation of microbial function through sediment-hosted aquifers and enrichment of novel symbionts in the deep terrestrial subsurface.</title>
        <authorList>
            <person name="Probst A.J."/>
            <person name="Ladd B."/>
            <person name="Jarett J.K."/>
            <person name="Geller-Mcgrath D.E."/>
            <person name="Sieber C.M.K."/>
            <person name="Emerson J.B."/>
            <person name="Anantharaman K."/>
            <person name="Thomas B.C."/>
            <person name="Malmstrom R."/>
            <person name="Stieglmeier M."/>
            <person name="Klingl A."/>
            <person name="Woyke T."/>
            <person name="Ryan C.M."/>
            <person name="Banfield J.F."/>
        </authorList>
    </citation>
    <scope>NUCLEOTIDE SEQUENCE [LARGE SCALE GENOMIC DNA]</scope>
</reference>
<dbReference type="AlphaFoldDB" id="A0A2M6WLV9"/>
<gene>
    <name evidence="2" type="ORF">COU00_02735</name>
</gene>
<feature type="transmembrane region" description="Helical" evidence="1">
    <location>
        <begin position="24"/>
        <end position="47"/>
    </location>
</feature>
<name>A0A2M6WLV9_9BACT</name>
<keyword evidence="1" id="KW-0812">Transmembrane</keyword>